<dbReference type="AlphaFoldDB" id="A0A7J0DT88"/>
<sequence length="285" mass="31592">MHPRRVQQLSRAPTRRPSCATNTLPDIPLAITQYCHVSTALPRHLPCQHPIPCQFLCHVSTLNHVSCHISSACPFHLLASSLSVSASDLSMSIETETWTVYWYFLALDLFYMGPTGSIRAYVVQPSLFHRIPLPTLEQAIFKLLSKETRLGLISTSHVDTTLDALVLEVMAHLVFQHYCQQGTGHYKSNCPNNPTCRDTRPQSTAATIKLSVIPLLPCLPLQLIDLYIELFPEDVDVPVDLPDNAPHAMPPATVYPVESPFTNFVPQVAPLVPLPSDLPICRSTG</sequence>
<dbReference type="OrthoDB" id="1706811at2759"/>
<gene>
    <name evidence="1" type="ORF">Acr_00g0076160</name>
</gene>
<reference evidence="2" key="1">
    <citation type="submission" date="2019-07" db="EMBL/GenBank/DDBJ databases">
        <title>De Novo Assembly of kiwifruit Actinidia rufa.</title>
        <authorList>
            <person name="Sugita-Konishi S."/>
            <person name="Sato K."/>
            <person name="Mori E."/>
            <person name="Abe Y."/>
            <person name="Kisaki G."/>
            <person name="Hamano K."/>
            <person name="Suezawa K."/>
            <person name="Otani M."/>
            <person name="Fukuda T."/>
            <person name="Manabe T."/>
            <person name="Gomi K."/>
            <person name="Tabuchi M."/>
            <person name="Akimitsu K."/>
            <person name="Kataoka I."/>
        </authorList>
    </citation>
    <scope>NUCLEOTIDE SEQUENCE [LARGE SCALE GENOMIC DNA]</scope>
    <source>
        <strain evidence="2">cv. Fuchu</strain>
    </source>
</reference>
<accession>A0A7J0DT88</accession>
<proteinExistence type="predicted"/>
<protein>
    <submittedName>
        <fullName evidence="1">Uncharacterized protein</fullName>
    </submittedName>
</protein>
<dbReference type="EMBL" id="BJWL01000384">
    <property type="protein sequence ID" value="GFS41737.1"/>
    <property type="molecule type" value="Genomic_DNA"/>
</dbReference>
<evidence type="ECO:0000313" key="1">
    <source>
        <dbReference type="EMBL" id="GFS41737.1"/>
    </source>
</evidence>
<organism evidence="1 2">
    <name type="scientific">Actinidia rufa</name>
    <dbReference type="NCBI Taxonomy" id="165716"/>
    <lineage>
        <taxon>Eukaryota</taxon>
        <taxon>Viridiplantae</taxon>
        <taxon>Streptophyta</taxon>
        <taxon>Embryophyta</taxon>
        <taxon>Tracheophyta</taxon>
        <taxon>Spermatophyta</taxon>
        <taxon>Magnoliopsida</taxon>
        <taxon>eudicotyledons</taxon>
        <taxon>Gunneridae</taxon>
        <taxon>Pentapetalae</taxon>
        <taxon>asterids</taxon>
        <taxon>Ericales</taxon>
        <taxon>Actinidiaceae</taxon>
        <taxon>Actinidia</taxon>
    </lineage>
</organism>
<dbReference type="Proteomes" id="UP000585474">
    <property type="component" value="Unassembled WGS sequence"/>
</dbReference>
<comment type="caution">
    <text evidence="1">The sequence shown here is derived from an EMBL/GenBank/DDBJ whole genome shotgun (WGS) entry which is preliminary data.</text>
</comment>
<evidence type="ECO:0000313" key="2">
    <source>
        <dbReference type="Proteomes" id="UP000585474"/>
    </source>
</evidence>
<name>A0A7J0DT88_9ERIC</name>
<keyword evidence="2" id="KW-1185">Reference proteome</keyword>